<evidence type="ECO:0000256" key="2">
    <source>
        <dbReference type="SAM" id="SignalP"/>
    </source>
</evidence>
<dbReference type="InterPro" id="IPR049492">
    <property type="entry name" value="BD-FAE-like_dom"/>
</dbReference>
<dbReference type="InterPro" id="IPR000073">
    <property type="entry name" value="AB_hydrolase_1"/>
</dbReference>
<dbReference type="PRINTS" id="PR00111">
    <property type="entry name" value="ABHYDROLASE"/>
</dbReference>
<proteinExistence type="predicted"/>
<comment type="caution">
    <text evidence="4">The sequence shown here is derived from an EMBL/GenBank/DDBJ whole genome shotgun (WGS) entry which is preliminary data.</text>
</comment>
<feature type="chain" id="PRO_5037318675" description="BD-FAE-like domain-containing protein" evidence="2">
    <location>
        <begin position="20"/>
        <end position="301"/>
    </location>
</feature>
<organism evidence="4 5">
    <name type="scientific">Dyadobacter helix</name>
    <dbReference type="NCBI Taxonomy" id="2822344"/>
    <lineage>
        <taxon>Bacteria</taxon>
        <taxon>Pseudomonadati</taxon>
        <taxon>Bacteroidota</taxon>
        <taxon>Cytophagia</taxon>
        <taxon>Cytophagales</taxon>
        <taxon>Spirosomataceae</taxon>
        <taxon>Dyadobacter</taxon>
    </lineage>
</organism>
<dbReference type="Proteomes" id="UP000680038">
    <property type="component" value="Unassembled WGS sequence"/>
</dbReference>
<dbReference type="AlphaFoldDB" id="A0A916JD91"/>
<dbReference type="Pfam" id="PF20434">
    <property type="entry name" value="BD-FAE"/>
    <property type="match status" value="1"/>
</dbReference>
<evidence type="ECO:0000313" key="5">
    <source>
        <dbReference type="Proteomes" id="UP000680038"/>
    </source>
</evidence>
<dbReference type="RefSeq" id="WP_215239891.1">
    <property type="nucleotide sequence ID" value="NZ_CAJRAF010000002.1"/>
</dbReference>
<dbReference type="EMBL" id="CAJRAF010000002">
    <property type="protein sequence ID" value="CAG5004496.1"/>
    <property type="molecule type" value="Genomic_DNA"/>
</dbReference>
<gene>
    <name evidence="4" type="ORF">DYBT9275_03382</name>
</gene>
<dbReference type="InterPro" id="IPR050300">
    <property type="entry name" value="GDXG_lipolytic_enzyme"/>
</dbReference>
<evidence type="ECO:0000259" key="3">
    <source>
        <dbReference type="Pfam" id="PF20434"/>
    </source>
</evidence>
<dbReference type="PANTHER" id="PTHR48081">
    <property type="entry name" value="AB HYDROLASE SUPERFAMILY PROTEIN C4A8.06C"/>
    <property type="match status" value="1"/>
</dbReference>
<accession>A0A916JD91</accession>
<name>A0A916JD91_9BACT</name>
<keyword evidence="2" id="KW-0732">Signal</keyword>
<evidence type="ECO:0000256" key="1">
    <source>
        <dbReference type="ARBA" id="ARBA00022801"/>
    </source>
</evidence>
<evidence type="ECO:0000313" key="4">
    <source>
        <dbReference type="EMBL" id="CAG5004496.1"/>
    </source>
</evidence>
<dbReference type="Gene3D" id="3.40.50.1820">
    <property type="entry name" value="alpha/beta hydrolase"/>
    <property type="match status" value="1"/>
</dbReference>
<sequence length="301" mass="33276">MKLLLSLCLYVFLSGPLSAQISQKEIIYGHKDGMALTCQVLTPEKSNYRGIIFVVSAGWQSLYGAIPTYVKLSDPFLKKGYTVFLVQHGSAPQYTVADALADLRTAVRFIRFRASDYNIHPDKIGITGSSAGGHLALCIAMDHGSSSTQAHEPLSQVSAKVQAVACLYPLTDFINFGKMDFNPFLDKKYLIQTNRAAAFDFKEWSETEKKPVSILSRPVIEKILRDLSPALHVSPSAPPTLIIHGDADTSIPLQQSRQMIERLKLAGVPSELVIKKGAGHGWDDEEPEMTAFADWFDKYLK</sequence>
<keyword evidence="5" id="KW-1185">Reference proteome</keyword>
<feature type="signal peptide" evidence="2">
    <location>
        <begin position="1"/>
        <end position="19"/>
    </location>
</feature>
<dbReference type="PANTHER" id="PTHR48081:SF13">
    <property type="entry name" value="ALPHA_BETA HYDROLASE"/>
    <property type="match status" value="1"/>
</dbReference>
<reference evidence="4" key="1">
    <citation type="submission" date="2021-04" db="EMBL/GenBank/DDBJ databases">
        <authorList>
            <person name="Rodrigo-Torres L."/>
            <person name="Arahal R. D."/>
            <person name="Lucena T."/>
        </authorList>
    </citation>
    <scope>NUCLEOTIDE SEQUENCE</scope>
    <source>
        <strain evidence="4">CECT 9275</strain>
    </source>
</reference>
<feature type="domain" description="BD-FAE-like" evidence="3">
    <location>
        <begin position="44"/>
        <end position="263"/>
    </location>
</feature>
<keyword evidence="1" id="KW-0378">Hydrolase</keyword>
<protein>
    <recommendedName>
        <fullName evidence="3">BD-FAE-like domain-containing protein</fullName>
    </recommendedName>
</protein>
<dbReference type="SUPFAM" id="SSF53474">
    <property type="entry name" value="alpha/beta-Hydrolases"/>
    <property type="match status" value="1"/>
</dbReference>
<dbReference type="InterPro" id="IPR029058">
    <property type="entry name" value="AB_hydrolase_fold"/>
</dbReference>
<dbReference type="GO" id="GO:0016787">
    <property type="term" value="F:hydrolase activity"/>
    <property type="evidence" value="ECO:0007669"/>
    <property type="project" value="UniProtKB-KW"/>
</dbReference>